<evidence type="ECO:0000313" key="3">
    <source>
        <dbReference type="Proteomes" id="UP000298061"/>
    </source>
</evidence>
<evidence type="ECO:0000256" key="1">
    <source>
        <dbReference type="SAM" id="MobiDB-lite"/>
    </source>
</evidence>
<gene>
    <name evidence="2" type="ORF">EWM64_g7180</name>
</gene>
<name>A0A4Y9ZPX2_9AGAM</name>
<proteinExistence type="predicted"/>
<feature type="region of interest" description="Disordered" evidence="1">
    <location>
        <begin position="17"/>
        <end position="146"/>
    </location>
</feature>
<feature type="compositionally biased region" description="Basic and acidic residues" evidence="1">
    <location>
        <begin position="107"/>
        <end position="128"/>
    </location>
</feature>
<evidence type="ECO:0000313" key="2">
    <source>
        <dbReference type="EMBL" id="TFY76832.1"/>
    </source>
</evidence>
<accession>A0A4Y9ZPX2</accession>
<dbReference type="Proteomes" id="UP000298061">
    <property type="component" value="Unassembled WGS sequence"/>
</dbReference>
<sequence length="156" mass="17560">MFQPHLHSKAHTLICTDIKSSPARRSQAKPGSRPCRLQHHRRARARLKRKEGAPAEAKHQESDSDEEDARPLQTDERQYQSERHESEDTVRGYADGKSSEQYDYDDMDKQLDGMFRTADDDGGSRKESSYSYPPIPMPSYAGPSYGGRAYAGGGNI</sequence>
<comment type="caution">
    <text evidence="2">The sequence shown here is derived from an EMBL/GenBank/DDBJ whole genome shotgun (WGS) entry which is preliminary data.</text>
</comment>
<protein>
    <submittedName>
        <fullName evidence="2">Uncharacterized protein</fullName>
    </submittedName>
</protein>
<organism evidence="2 3">
    <name type="scientific">Hericium alpestre</name>
    <dbReference type="NCBI Taxonomy" id="135208"/>
    <lineage>
        <taxon>Eukaryota</taxon>
        <taxon>Fungi</taxon>
        <taxon>Dikarya</taxon>
        <taxon>Basidiomycota</taxon>
        <taxon>Agaricomycotina</taxon>
        <taxon>Agaricomycetes</taxon>
        <taxon>Russulales</taxon>
        <taxon>Hericiaceae</taxon>
        <taxon>Hericium</taxon>
    </lineage>
</organism>
<keyword evidence="3" id="KW-1185">Reference proteome</keyword>
<dbReference type="AlphaFoldDB" id="A0A4Y9ZPX2"/>
<feature type="compositionally biased region" description="Basic residues" evidence="1">
    <location>
        <begin position="36"/>
        <end position="49"/>
    </location>
</feature>
<dbReference type="EMBL" id="SFCI01001076">
    <property type="protein sequence ID" value="TFY76832.1"/>
    <property type="molecule type" value="Genomic_DNA"/>
</dbReference>
<reference evidence="2 3" key="1">
    <citation type="submission" date="2019-02" db="EMBL/GenBank/DDBJ databases">
        <title>Genome sequencing of the rare red list fungi Hericium alpestre (H. flagellum).</title>
        <authorList>
            <person name="Buettner E."/>
            <person name="Kellner H."/>
        </authorList>
    </citation>
    <scope>NUCLEOTIDE SEQUENCE [LARGE SCALE GENOMIC DNA]</scope>
    <source>
        <strain evidence="2 3">DSM 108284</strain>
    </source>
</reference>
<feature type="compositionally biased region" description="Basic and acidic residues" evidence="1">
    <location>
        <begin position="50"/>
        <end position="62"/>
    </location>
</feature>
<feature type="compositionally biased region" description="Basic and acidic residues" evidence="1">
    <location>
        <begin position="69"/>
        <end position="90"/>
    </location>
</feature>